<dbReference type="AlphaFoldDB" id="A0A4V1C683"/>
<evidence type="ECO:0000256" key="1">
    <source>
        <dbReference type="SAM" id="SignalP"/>
    </source>
</evidence>
<gene>
    <name evidence="2" type="ORF">PoMZ_03945</name>
</gene>
<organism evidence="2 3">
    <name type="scientific">Pyricularia oryzae</name>
    <name type="common">Rice blast fungus</name>
    <name type="synonym">Magnaporthe oryzae</name>
    <dbReference type="NCBI Taxonomy" id="318829"/>
    <lineage>
        <taxon>Eukaryota</taxon>
        <taxon>Fungi</taxon>
        <taxon>Dikarya</taxon>
        <taxon>Ascomycota</taxon>
        <taxon>Pezizomycotina</taxon>
        <taxon>Sordariomycetes</taxon>
        <taxon>Sordariomycetidae</taxon>
        <taxon>Magnaporthales</taxon>
        <taxon>Pyriculariaceae</taxon>
        <taxon>Pyricularia</taxon>
    </lineage>
</organism>
<evidence type="ECO:0000313" key="2">
    <source>
        <dbReference type="EMBL" id="QBZ58985.1"/>
    </source>
</evidence>
<accession>A0A4V1C683</accession>
<sequence length="118" mass="13476">MSTSMHSGAIFLFCLFFLVWCAFPYKGFLQPMSARDIVPLSVHHSRTHIFPEPEVKRTMAVGSVMGLRRVKRCLCLDFTELVDMPTSESEHVQDVVGREKKRAVNFFLLFFSGSSVRT</sequence>
<feature type="signal peptide" evidence="1">
    <location>
        <begin position="1"/>
        <end position="21"/>
    </location>
</feature>
<keyword evidence="1" id="KW-0732">Signal</keyword>
<dbReference type="EMBL" id="CP034206">
    <property type="protein sequence ID" value="QBZ58985.1"/>
    <property type="molecule type" value="Genomic_DNA"/>
</dbReference>
<dbReference type="Proteomes" id="UP000294847">
    <property type="component" value="Chromosome 3"/>
</dbReference>
<name>A0A4V1C683_PYROR</name>
<reference evidence="2 3" key="1">
    <citation type="journal article" date="2019" name="Mol. Biol. Evol.">
        <title>Blast fungal genomes show frequent chromosomal changes, gene gains and losses, and effector gene turnover.</title>
        <authorList>
            <person name="Gomez Luciano L.B."/>
            <person name="Jason Tsai I."/>
            <person name="Chuma I."/>
            <person name="Tosa Y."/>
            <person name="Chen Y.H."/>
            <person name="Li J.Y."/>
            <person name="Li M.Y."/>
            <person name="Jade Lu M.Y."/>
            <person name="Nakayashiki H."/>
            <person name="Li W.H."/>
        </authorList>
    </citation>
    <scope>NUCLEOTIDE SEQUENCE [LARGE SCALE GENOMIC DNA]</scope>
    <source>
        <strain evidence="2">MZ5-1-6</strain>
    </source>
</reference>
<proteinExistence type="predicted"/>
<protein>
    <submittedName>
        <fullName evidence="2">Uncharacterized protein</fullName>
    </submittedName>
</protein>
<feature type="chain" id="PRO_5020376308" evidence="1">
    <location>
        <begin position="22"/>
        <end position="118"/>
    </location>
</feature>
<evidence type="ECO:0000313" key="3">
    <source>
        <dbReference type="Proteomes" id="UP000294847"/>
    </source>
</evidence>